<sequence length="150" mass="17386">MDVYAVEELQKPHGRVESAVDMQKSSIGQEVALARHRFQDQGSVRNDWILMRGRTMDRSPVLRRHFIWGMFYLQYTIPLDCCCGNRPGLWNRSGVKSWDGACLDLCIMLNDKLEYTRGLDVLVSLDGVEWVCSADWLEQEMEDWNSAVLR</sequence>
<comment type="caution">
    <text evidence="1">The sequence shown here is derived from an EMBL/GenBank/DDBJ whole genome shotgun (WGS) entry which is preliminary data.</text>
</comment>
<keyword evidence="2" id="KW-1185">Reference proteome</keyword>
<accession>A0A9P4PMP0</accession>
<protein>
    <submittedName>
        <fullName evidence="1">Uncharacterized protein</fullName>
    </submittedName>
</protein>
<dbReference type="EMBL" id="MU001497">
    <property type="protein sequence ID" value="KAF2446850.1"/>
    <property type="molecule type" value="Genomic_DNA"/>
</dbReference>
<dbReference type="AlphaFoldDB" id="A0A9P4PMP0"/>
<dbReference type="Proteomes" id="UP000799764">
    <property type="component" value="Unassembled WGS sequence"/>
</dbReference>
<evidence type="ECO:0000313" key="1">
    <source>
        <dbReference type="EMBL" id="KAF2446850.1"/>
    </source>
</evidence>
<proteinExistence type="predicted"/>
<reference evidence="1" key="1">
    <citation type="journal article" date="2020" name="Stud. Mycol.">
        <title>101 Dothideomycetes genomes: a test case for predicting lifestyles and emergence of pathogens.</title>
        <authorList>
            <person name="Haridas S."/>
            <person name="Albert R."/>
            <person name="Binder M."/>
            <person name="Bloem J."/>
            <person name="Labutti K."/>
            <person name="Salamov A."/>
            <person name="Andreopoulos B."/>
            <person name="Baker S."/>
            <person name="Barry K."/>
            <person name="Bills G."/>
            <person name="Bluhm B."/>
            <person name="Cannon C."/>
            <person name="Castanera R."/>
            <person name="Culley D."/>
            <person name="Daum C."/>
            <person name="Ezra D."/>
            <person name="Gonzalez J."/>
            <person name="Henrissat B."/>
            <person name="Kuo A."/>
            <person name="Liang C."/>
            <person name="Lipzen A."/>
            <person name="Lutzoni F."/>
            <person name="Magnuson J."/>
            <person name="Mondo S."/>
            <person name="Nolan M."/>
            <person name="Ohm R."/>
            <person name="Pangilinan J."/>
            <person name="Park H.-J."/>
            <person name="Ramirez L."/>
            <person name="Alfaro M."/>
            <person name="Sun H."/>
            <person name="Tritt A."/>
            <person name="Yoshinaga Y."/>
            <person name="Zwiers L.-H."/>
            <person name="Turgeon B."/>
            <person name="Goodwin S."/>
            <person name="Spatafora J."/>
            <person name="Crous P."/>
            <person name="Grigoriev I."/>
        </authorList>
    </citation>
    <scope>NUCLEOTIDE SEQUENCE</scope>
    <source>
        <strain evidence="1">CBS 690.94</strain>
    </source>
</reference>
<organism evidence="1 2">
    <name type="scientific">Karstenula rhodostoma CBS 690.94</name>
    <dbReference type="NCBI Taxonomy" id="1392251"/>
    <lineage>
        <taxon>Eukaryota</taxon>
        <taxon>Fungi</taxon>
        <taxon>Dikarya</taxon>
        <taxon>Ascomycota</taxon>
        <taxon>Pezizomycotina</taxon>
        <taxon>Dothideomycetes</taxon>
        <taxon>Pleosporomycetidae</taxon>
        <taxon>Pleosporales</taxon>
        <taxon>Massarineae</taxon>
        <taxon>Didymosphaeriaceae</taxon>
        <taxon>Karstenula</taxon>
    </lineage>
</organism>
<name>A0A9P4PMP0_9PLEO</name>
<gene>
    <name evidence="1" type="ORF">P171DRAFT_240438</name>
</gene>
<evidence type="ECO:0000313" key="2">
    <source>
        <dbReference type="Proteomes" id="UP000799764"/>
    </source>
</evidence>